<evidence type="ECO:0008006" key="5">
    <source>
        <dbReference type="Google" id="ProtNLM"/>
    </source>
</evidence>
<dbReference type="EMBL" id="OZ075118">
    <property type="protein sequence ID" value="CAL5089177.1"/>
    <property type="molecule type" value="Genomic_DNA"/>
</dbReference>
<dbReference type="InterPro" id="IPR056594">
    <property type="entry name" value="AT5G49610-like_b-prop"/>
</dbReference>
<dbReference type="SUPFAM" id="SSF81383">
    <property type="entry name" value="F-box domain"/>
    <property type="match status" value="1"/>
</dbReference>
<feature type="domain" description="F-box protein AT5G49610-like beta-propeller" evidence="2">
    <location>
        <begin position="206"/>
        <end position="389"/>
    </location>
</feature>
<name>A0ABC9G6X6_9POAL</name>
<dbReference type="AlphaFoldDB" id="A0ABC9G6X6"/>
<evidence type="ECO:0000259" key="1">
    <source>
        <dbReference type="Pfam" id="PF00646"/>
    </source>
</evidence>
<dbReference type="InterPro" id="IPR036047">
    <property type="entry name" value="F-box-like_dom_sf"/>
</dbReference>
<keyword evidence="4" id="KW-1185">Reference proteome</keyword>
<dbReference type="InterPro" id="IPR001810">
    <property type="entry name" value="F-box_dom"/>
</dbReference>
<dbReference type="Pfam" id="PF23635">
    <property type="entry name" value="Beta-prop_AT5G49610-like"/>
    <property type="match status" value="1"/>
</dbReference>
<dbReference type="Proteomes" id="UP001497457">
    <property type="component" value="Chromosome 8b"/>
</dbReference>
<evidence type="ECO:0000313" key="3">
    <source>
        <dbReference type="EMBL" id="CAL5089177.1"/>
    </source>
</evidence>
<gene>
    <name evidence="3" type="ORF">URODEC1_LOCUS113214</name>
</gene>
<dbReference type="Pfam" id="PF00646">
    <property type="entry name" value="F-box"/>
    <property type="match status" value="1"/>
</dbReference>
<sequence>MVPNQVKPSFGSRRAPQIHQNVAGLHLMSPQRSRSLPALPDGLVEEVLTRLPPDDPALLVRTALVSKDWCRLVSGPGFRRRFCQFHRTPPLLGYIYHDNCSPYFLTSSFRPLHAASPNWQIINARHGRFLIINARRGRFLVVNGREPVDPISSKPFVATEFIVWDPITDEHHRLPLPPVKYMLWNATLLCTAAGCDHSDCPWGPFLVVFVFAAHTSEEGTMSACVYSSEQGAWREPVSVRHNVHHEGPCVHMRRPTALVGNAVYFGCHPRIGVLEYDLGKHELSVIGAPHLWYWQNYVLMTAEDGGLGLASMEESNLCIWSRVASQGGCATWALPRVIELNKMLLVRDPSMISPDRYMLAAADDLGVVFIWADKNLFTIDVRSGRIEKVGVGIVGSSVIPYRNFFTPALGAAFTGEDARTAA</sequence>
<dbReference type="Gene3D" id="1.20.1280.50">
    <property type="match status" value="1"/>
</dbReference>
<feature type="domain" description="F-box" evidence="1">
    <location>
        <begin position="38"/>
        <end position="80"/>
    </location>
</feature>
<reference evidence="3 4" key="2">
    <citation type="submission" date="2024-10" db="EMBL/GenBank/DDBJ databases">
        <authorList>
            <person name="Ryan C."/>
        </authorList>
    </citation>
    <scope>NUCLEOTIDE SEQUENCE [LARGE SCALE GENOMIC DNA]</scope>
</reference>
<evidence type="ECO:0000313" key="4">
    <source>
        <dbReference type="Proteomes" id="UP001497457"/>
    </source>
</evidence>
<dbReference type="PANTHER" id="PTHR32133">
    <property type="entry name" value="OS07G0120400 PROTEIN"/>
    <property type="match status" value="1"/>
</dbReference>
<proteinExistence type="predicted"/>
<accession>A0ABC9G6X6</accession>
<protein>
    <recommendedName>
        <fullName evidence="5">F-box domain-containing protein</fullName>
    </recommendedName>
</protein>
<reference evidence="4" key="1">
    <citation type="submission" date="2024-06" db="EMBL/GenBank/DDBJ databases">
        <authorList>
            <person name="Ryan C."/>
        </authorList>
    </citation>
    <scope>NUCLEOTIDE SEQUENCE [LARGE SCALE GENOMIC DNA]</scope>
</reference>
<organism evidence="3 4">
    <name type="scientific">Urochloa decumbens</name>
    <dbReference type="NCBI Taxonomy" id="240449"/>
    <lineage>
        <taxon>Eukaryota</taxon>
        <taxon>Viridiplantae</taxon>
        <taxon>Streptophyta</taxon>
        <taxon>Embryophyta</taxon>
        <taxon>Tracheophyta</taxon>
        <taxon>Spermatophyta</taxon>
        <taxon>Magnoliopsida</taxon>
        <taxon>Liliopsida</taxon>
        <taxon>Poales</taxon>
        <taxon>Poaceae</taxon>
        <taxon>PACMAD clade</taxon>
        <taxon>Panicoideae</taxon>
        <taxon>Panicodae</taxon>
        <taxon>Paniceae</taxon>
        <taxon>Melinidinae</taxon>
        <taxon>Urochloa</taxon>
    </lineage>
</organism>
<dbReference type="PANTHER" id="PTHR32133:SF379">
    <property type="entry name" value="F-BOX DOMAIN-CONTAINING PROTEIN"/>
    <property type="match status" value="1"/>
</dbReference>
<evidence type="ECO:0000259" key="2">
    <source>
        <dbReference type="Pfam" id="PF23635"/>
    </source>
</evidence>